<proteinExistence type="predicted"/>
<evidence type="ECO:0000259" key="1">
    <source>
        <dbReference type="Pfam" id="PF07589"/>
    </source>
</evidence>
<dbReference type="Proteomes" id="UP000278085">
    <property type="component" value="Unassembled WGS sequence"/>
</dbReference>
<reference evidence="2 3" key="1">
    <citation type="submission" date="2018-12" db="EMBL/GenBank/DDBJ databases">
        <authorList>
            <person name="Yang E."/>
        </authorList>
    </citation>
    <scope>NUCLEOTIDE SEQUENCE [LARGE SCALE GENOMIC DNA]</scope>
    <source>
        <strain evidence="2 3">SOD</strain>
    </source>
</reference>
<protein>
    <submittedName>
        <fullName evidence="2">PEP-CTERM sorting domain-containing protein</fullName>
    </submittedName>
</protein>
<keyword evidence="3" id="KW-1185">Reference proteome</keyword>
<dbReference type="PROSITE" id="PS00018">
    <property type="entry name" value="EF_HAND_1"/>
    <property type="match status" value="1"/>
</dbReference>
<dbReference type="AlphaFoldDB" id="A0A430HC83"/>
<dbReference type="EMBL" id="RXLQ01000039">
    <property type="protein sequence ID" value="RSZ55109.1"/>
    <property type="molecule type" value="Genomic_DNA"/>
</dbReference>
<dbReference type="NCBIfam" id="TIGR02595">
    <property type="entry name" value="PEP_CTERM"/>
    <property type="match status" value="1"/>
</dbReference>
<comment type="caution">
    <text evidence="2">The sequence shown here is derived from an EMBL/GenBank/DDBJ whole genome shotgun (WGS) entry which is preliminary data.</text>
</comment>
<dbReference type="OrthoDB" id="8708394at2"/>
<name>A0A430HC83_9BURK</name>
<dbReference type="InterPro" id="IPR013424">
    <property type="entry name" value="Ice-binding_C"/>
</dbReference>
<dbReference type="Pfam" id="PF07589">
    <property type="entry name" value="PEP-CTERM"/>
    <property type="match status" value="1"/>
</dbReference>
<gene>
    <name evidence="2" type="ORF">EJB06_31140</name>
</gene>
<evidence type="ECO:0000313" key="3">
    <source>
        <dbReference type="Proteomes" id="UP000278085"/>
    </source>
</evidence>
<feature type="domain" description="Ice-binding protein C-terminal" evidence="1">
    <location>
        <begin position="210"/>
        <end position="233"/>
    </location>
</feature>
<dbReference type="InterPro" id="IPR018247">
    <property type="entry name" value="EF_Hand_1_Ca_BS"/>
</dbReference>
<evidence type="ECO:0000313" key="2">
    <source>
        <dbReference type="EMBL" id="RSZ55109.1"/>
    </source>
</evidence>
<accession>A0A430HC83</accession>
<sequence length="237" mass="26091">MNITLQLWRQGARLCARIPAKRREARLFVANAAFVRQFADANLLSCRFLQETTMLKSASLIAAAASAALLAGSARAEATFRQFSYTGFFHEEAGQFLPNARVQGHFVSEDLNGDGRLEHSEVSSFVLGGQEYVGGCGPEVFLCGLFEFSYTPGGALMFETSWTTDPWNEAGIAGGEAISGFEVKEYSYWMGNPASYTLRWTEDTLFEISPVPEPATYAMLALGLGVLAWRGRRLRRS</sequence>
<organism evidence="2 3">
    <name type="scientific">Massilia atriviolacea</name>
    <dbReference type="NCBI Taxonomy" id="2495579"/>
    <lineage>
        <taxon>Bacteria</taxon>
        <taxon>Pseudomonadati</taxon>
        <taxon>Pseudomonadota</taxon>
        <taxon>Betaproteobacteria</taxon>
        <taxon>Burkholderiales</taxon>
        <taxon>Oxalobacteraceae</taxon>
        <taxon>Telluria group</taxon>
        <taxon>Massilia</taxon>
    </lineage>
</organism>